<dbReference type="InterPro" id="IPR036844">
    <property type="entry name" value="Hint_dom_sf"/>
</dbReference>
<organism evidence="2 3">
    <name type="scientific">Sulfitobacter marinus</name>
    <dbReference type="NCBI Taxonomy" id="394264"/>
    <lineage>
        <taxon>Bacteria</taxon>
        <taxon>Pseudomonadati</taxon>
        <taxon>Pseudomonadota</taxon>
        <taxon>Alphaproteobacteria</taxon>
        <taxon>Rhodobacterales</taxon>
        <taxon>Roseobacteraceae</taxon>
        <taxon>Sulfitobacter</taxon>
    </lineage>
</organism>
<gene>
    <name evidence="2" type="ORF">SAMN04488040_0800</name>
</gene>
<reference evidence="3" key="1">
    <citation type="submission" date="2016-10" db="EMBL/GenBank/DDBJ databases">
        <authorList>
            <person name="Varghese N."/>
            <person name="Submissions S."/>
        </authorList>
    </citation>
    <scope>NUCLEOTIDE SEQUENCE [LARGE SCALE GENOMIC DNA]</scope>
    <source>
        <strain evidence="3">DSM 23422</strain>
    </source>
</reference>
<evidence type="ECO:0000313" key="2">
    <source>
        <dbReference type="EMBL" id="SFS53523.1"/>
    </source>
</evidence>
<accession>A0A1I6QM75</accession>
<dbReference type="InterPro" id="IPR028992">
    <property type="entry name" value="Hedgehog/Intein_dom"/>
</dbReference>
<dbReference type="Gene3D" id="2.170.16.10">
    <property type="entry name" value="Hedgehog/Intein (Hint) domain"/>
    <property type="match status" value="1"/>
</dbReference>
<dbReference type="Proteomes" id="UP000199239">
    <property type="component" value="Unassembled WGS sequence"/>
</dbReference>
<feature type="domain" description="Hedgehog/Intein (Hint)" evidence="1">
    <location>
        <begin position="148"/>
        <end position="295"/>
    </location>
</feature>
<protein>
    <submittedName>
        <fullName evidence="2">Hint domain-containing protein</fullName>
    </submittedName>
</protein>
<dbReference type="Pfam" id="PF13403">
    <property type="entry name" value="Hint_2"/>
    <property type="match status" value="1"/>
</dbReference>
<dbReference type="SUPFAM" id="SSF51294">
    <property type="entry name" value="Hedgehog/intein (Hint) domain"/>
    <property type="match status" value="1"/>
</dbReference>
<keyword evidence="3" id="KW-1185">Reference proteome</keyword>
<evidence type="ECO:0000259" key="1">
    <source>
        <dbReference type="Pfam" id="PF13403"/>
    </source>
</evidence>
<proteinExistence type="predicted"/>
<evidence type="ECO:0000313" key="3">
    <source>
        <dbReference type="Proteomes" id="UP000199239"/>
    </source>
</evidence>
<name>A0A1I6QM75_9RHOB</name>
<dbReference type="STRING" id="394264.SAMN04488040_0800"/>
<dbReference type="EMBL" id="FPAJ01000001">
    <property type="protein sequence ID" value="SFS53523.1"/>
    <property type="molecule type" value="Genomic_DNA"/>
</dbReference>
<dbReference type="AlphaFoldDB" id="A0A1I6QM75"/>
<sequence length="359" mass="39091">MPTIYLWQISDITSSGPDVFSNTMDGNDGAVGVSTFSINGGSTKHAIDVVDNDANLENDDATSQDIASAVSFDGASFSPGDNIQVEYSYIVRVVGSSDPADNITAYGIRMDNTLHGVATDAPLVPGLSYDVLSIVSNSPTVPYSEMVVCFTAGTLILTDQGETPIENLTVGSMVKTLHHGVQPIRWIRKRRIFPEDLSLNPNLRPIKISKGALDNEGVPACDLIVSPQHRILISSKIADRMFHDSDMLIPAKKLLPLPGVEIVDDDAHVEYWHFICDDHQVVFANGTPTETLFLGAEALKALPDTTRAEISLMFPEFGLDRQPKPAAPLAKGLRSKMLVQRHLKNRKPILSDAFTRLSR</sequence>